<keyword evidence="7" id="KW-0732">Signal</keyword>
<dbReference type="AlphaFoldDB" id="A0A3P6U4L2"/>
<dbReference type="InterPro" id="IPR036236">
    <property type="entry name" value="Znf_C2H2_sf"/>
</dbReference>
<dbReference type="EMBL" id="UYRX01001266">
    <property type="protein sequence ID" value="VDK88975.1"/>
    <property type="molecule type" value="Genomic_DNA"/>
</dbReference>
<proteinExistence type="predicted"/>
<dbReference type="Proteomes" id="UP000277928">
    <property type="component" value="Unassembled WGS sequence"/>
</dbReference>
<gene>
    <name evidence="9" type="ORF">NLS_LOCUS8922</name>
</gene>
<dbReference type="OMA" id="SEICHIC"/>
<dbReference type="STRING" id="42156.A0A3P6U4L2"/>
<reference evidence="9 10" key="1">
    <citation type="submission" date="2018-08" db="EMBL/GenBank/DDBJ databases">
        <authorList>
            <person name="Laetsch R D."/>
            <person name="Stevens L."/>
            <person name="Kumar S."/>
            <person name="Blaxter L. M."/>
        </authorList>
    </citation>
    <scope>NUCLEOTIDE SEQUENCE [LARGE SCALE GENOMIC DNA]</scope>
</reference>
<keyword evidence="3 6" id="KW-0863">Zinc-finger</keyword>
<dbReference type="Pfam" id="PF00096">
    <property type="entry name" value="zf-C2H2"/>
    <property type="match status" value="3"/>
</dbReference>
<accession>A0A3P6U4L2</accession>
<dbReference type="InterPro" id="IPR013087">
    <property type="entry name" value="Znf_C2H2_type"/>
</dbReference>
<sequence>MRQLKQSLLSVTLLSYHFFNVFMLQSCVAQITISNEGEVRTHAEVIRDDEARTAAGGTEEACDESLKRELNVKNFTNSRHHRIYKKRSIRNITCNICCKQFKRPDYLKVHERIHKGRRDYVCNLCDRNFTQSSHLRRHQNTHSVEKNYKCEMCNKLFARSDTLNIHIKSHSKRENAKRNAYDNLSVCAEMRMKPKRTYVRARSLKYNECDRRKSLVQQCGTMYASEIFHLMVKPIADDILGTDKLIKEIISAAKLSWVDVVMT</sequence>
<evidence type="ECO:0000256" key="2">
    <source>
        <dbReference type="ARBA" id="ARBA00022737"/>
    </source>
</evidence>
<feature type="chain" id="PRO_5018237038" description="C2H2-type domain-containing protein" evidence="7">
    <location>
        <begin position="30"/>
        <end position="263"/>
    </location>
</feature>
<dbReference type="GO" id="GO:0000981">
    <property type="term" value="F:DNA-binding transcription factor activity, RNA polymerase II-specific"/>
    <property type="evidence" value="ECO:0007669"/>
    <property type="project" value="TreeGrafter"/>
</dbReference>
<keyword evidence="5" id="KW-0539">Nucleus</keyword>
<evidence type="ECO:0000256" key="6">
    <source>
        <dbReference type="PROSITE-ProRule" id="PRU00042"/>
    </source>
</evidence>
<evidence type="ECO:0000256" key="5">
    <source>
        <dbReference type="ARBA" id="ARBA00023242"/>
    </source>
</evidence>
<feature type="signal peptide" evidence="7">
    <location>
        <begin position="1"/>
        <end position="29"/>
    </location>
</feature>
<dbReference type="PANTHER" id="PTHR23235:SF142">
    <property type="entry name" value="ZINC FINGER PROTEIN 384"/>
    <property type="match status" value="1"/>
</dbReference>
<evidence type="ECO:0000259" key="8">
    <source>
        <dbReference type="PROSITE" id="PS50157"/>
    </source>
</evidence>
<keyword evidence="1" id="KW-0479">Metal-binding</keyword>
<feature type="domain" description="C2H2-type" evidence="8">
    <location>
        <begin position="120"/>
        <end position="147"/>
    </location>
</feature>
<dbReference type="PROSITE" id="PS00028">
    <property type="entry name" value="ZINC_FINGER_C2H2_1"/>
    <property type="match status" value="3"/>
</dbReference>
<dbReference type="GO" id="GO:0008270">
    <property type="term" value="F:zinc ion binding"/>
    <property type="evidence" value="ECO:0007669"/>
    <property type="project" value="UniProtKB-KW"/>
</dbReference>
<protein>
    <recommendedName>
        <fullName evidence="8">C2H2-type domain-containing protein</fullName>
    </recommendedName>
</protein>
<dbReference type="Gene3D" id="3.30.160.60">
    <property type="entry name" value="Classic Zinc Finger"/>
    <property type="match status" value="3"/>
</dbReference>
<dbReference type="PROSITE" id="PS50157">
    <property type="entry name" value="ZINC_FINGER_C2H2_2"/>
    <property type="match status" value="3"/>
</dbReference>
<organism evidence="9 10">
    <name type="scientific">Litomosoides sigmodontis</name>
    <name type="common">Filarial nematode worm</name>
    <dbReference type="NCBI Taxonomy" id="42156"/>
    <lineage>
        <taxon>Eukaryota</taxon>
        <taxon>Metazoa</taxon>
        <taxon>Ecdysozoa</taxon>
        <taxon>Nematoda</taxon>
        <taxon>Chromadorea</taxon>
        <taxon>Rhabditida</taxon>
        <taxon>Spirurina</taxon>
        <taxon>Spiruromorpha</taxon>
        <taxon>Filarioidea</taxon>
        <taxon>Onchocercidae</taxon>
        <taxon>Litomosoides</taxon>
    </lineage>
</organism>
<evidence type="ECO:0000313" key="9">
    <source>
        <dbReference type="EMBL" id="VDK88975.1"/>
    </source>
</evidence>
<dbReference type="OrthoDB" id="10068874at2759"/>
<dbReference type="PANTHER" id="PTHR23235">
    <property type="entry name" value="KRUEPPEL-LIKE TRANSCRIPTION FACTOR"/>
    <property type="match status" value="1"/>
</dbReference>
<keyword evidence="2" id="KW-0677">Repeat</keyword>
<evidence type="ECO:0000256" key="1">
    <source>
        <dbReference type="ARBA" id="ARBA00022723"/>
    </source>
</evidence>
<keyword evidence="4" id="KW-0862">Zinc</keyword>
<evidence type="ECO:0000256" key="7">
    <source>
        <dbReference type="SAM" id="SignalP"/>
    </source>
</evidence>
<evidence type="ECO:0000256" key="3">
    <source>
        <dbReference type="ARBA" id="ARBA00022771"/>
    </source>
</evidence>
<dbReference type="GO" id="GO:0000978">
    <property type="term" value="F:RNA polymerase II cis-regulatory region sequence-specific DNA binding"/>
    <property type="evidence" value="ECO:0007669"/>
    <property type="project" value="TreeGrafter"/>
</dbReference>
<dbReference type="PROSITE" id="PS51257">
    <property type="entry name" value="PROKAR_LIPOPROTEIN"/>
    <property type="match status" value="1"/>
</dbReference>
<dbReference type="FunFam" id="3.30.160.60:FF:000065">
    <property type="entry name" value="B-cell CLL/lymphoma 6, member B"/>
    <property type="match status" value="1"/>
</dbReference>
<feature type="domain" description="C2H2-type" evidence="8">
    <location>
        <begin position="92"/>
        <end position="119"/>
    </location>
</feature>
<keyword evidence="10" id="KW-1185">Reference proteome</keyword>
<dbReference type="SUPFAM" id="SSF57667">
    <property type="entry name" value="beta-beta-alpha zinc fingers"/>
    <property type="match status" value="2"/>
</dbReference>
<evidence type="ECO:0000313" key="10">
    <source>
        <dbReference type="Proteomes" id="UP000277928"/>
    </source>
</evidence>
<evidence type="ECO:0000256" key="4">
    <source>
        <dbReference type="ARBA" id="ARBA00022833"/>
    </source>
</evidence>
<dbReference type="SMART" id="SM00355">
    <property type="entry name" value="ZnF_C2H2"/>
    <property type="match status" value="3"/>
</dbReference>
<feature type="domain" description="C2H2-type" evidence="8">
    <location>
        <begin position="148"/>
        <end position="175"/>
    </location>
</feature>
<dbReference type="FunFam" id="3.30.160.60:FF:002343">
    <property type="entry name" value="Zinc finger protein 33A"/>
    <property type="match status" value="1"/>
</dbReference>
<name>A0A3P6U4L2_LITSI</name>